<organism evidence="3">
    <name type="scientific">viral metagenome</name>
    <dbReference type="NCBI Taxonomy" id="1070528"/>
    <lineage>
        <taxon>unclassified sequences</taxon>
        <taxon>metagenomes</taxon>
        <taxon>organismal metagenomes</taxon>
    </lineage>
</organism>
<evidence type="ECO:0000256" key="1">
    <source>
        <dbReference type="SAM" id="Phobius"/>
    </source>
</evidence>
<feature type="domain" description="Methyltransferase type 11" evidence="2">
    <location>
        <begin position="129"/>
        <end position="233"/>
    </location>
</feature>
<keyword evidence="1" id="KW-0812">Transmembrane</keyword>
<keyword evidence="1" id="KW-0472">Membrane</keyword>
<dbReference type="PANTHER" id="PTHR43861">
    <property type="entry name" value="TRANS-ACONITATE 2-METHYLTRANSFERASE-RELATED"/>
    <property type="match status" value="1"/>
</dbReference>
<name>A0A6C0DV51_9ZZZZ</name>
<feature type="transmembrane region" description="Helical" evidence="1">
    <location>
        <begin position="7"/>
        <end position="26"/>
    </location>
</feature>
<dbReference type="CDD" id="cd02440">
    <property type="entry name" value="AdoMet_MTases"/>
    <property type="match status" value="1"/>
</dbReference>
<dbReference type="Gene3D" id="3.40.50.150">
    <property type="entry name" value="Vaccinia Virus protein VP39"/>
    <property type="match status" value="1"/>
</dbReference>
<feature type="transmembrane region" description="Helical" evidence="1">
    <location>
        <begin position="32"/>
        <end position="50"/>
    </location>
</feature>
<accession>A0A6C0DV51</accession>
<protein>
    <recommendedName>
        <fullName evidence="2">Methyltransferase type 11 domain-containing protein</fullName>
    </recommendedName>
</protein>
<evidence type="ECO:0000259" key="2">
    <source>
        <dbReference type="Pfam" id="PF08241"/>
    </source>
</evidence>
<dbReference type="InterPro" id="IPR029063">
    <property type="entry name" value="SAM-dependent_MTases_sf"/>
</dbReference>
<proteinExistence type="predicted"/>
<reference evidence="3" key="1">
    <citation type="journal article" date="2020" name="Nature">
        <title>Giant virus diversity and host interactions through global metagenomics.</title>
        <authorList>
            <person name="Schulz F."/>
            <person name="Roux S."/>
            <person name="Paez-Espino D."/>
            <person name="Jungbluth S."/>
            <person name="Walsh D.A."/>
            <person name="Denef V.J."/>
            <person name="McMahon K.D."/>
            <person name="Konstantinidis K.T."/>
            <person name="Eloe-Fadrosh E.A."/>
            <person name="Kyrpides N.C."/>
            <person name="Woyke T."/>
        </authorList>
    </citation>
    <scope>NUCLEOTIDE SEQUENCE</scope>
    <source>
        <strain evidence="3">GVMAG-M-3300023174-60</strain>
    </source>
</reference>
<dbReference type="Pfam" id="PF08241">
    <property type="entry name" value="Methyltransf_11"/>
    <property type="match status" value="1"/>
</dbReference>
<dbReference type="AlphaFoldDB" id="A0A6C0DV51"/>
<sequence length="351" mass="39853">MDGFYPKLLIYVIIIILGCLITVFTFDTWQTVILVAFLLMAISSVFILAIDKLTTLNCGKIKEGFVTETNTSDAVTSKYEWLSNDDLFDDFYASVFTKLTQNDKLIQAESAICMEEFTKHTPKDQLIILDAGCGIGIGTASFAKQGAGMTVGIDKSQAMIRYAKGTTIPNTTLNDSQKQDVEFRQFDLMGPGAAAAAEFTDAVLLYFTIYYFRDLDTLFRNLALWVKPGGTLAVEVVNKFKFEPILDSSNPWVGFSPQKYSKERITKSKVVFDKFDYEANFELDDPKAEFRETFRFKDGSVRRQKHTLYMPNMPDIIKKAQNNGWTYTKYVDLMPMSFAYGYLLFFSRNAE</sequence>
<dbReference type="SUPFAM" id="SSF53335">
    <property type="entry name" value="S-adenosyl-L-methionine-dependent methyltransferases"/>
    <property type="match status" value="1"/>
</dbReference>
<keyword evidence="1" id="KW-1133">Transmembrane helix</keyword>
<dbReference type="PROSITE" id="PS51257">
    <property type="entry name" value="PROKAR_LIPOPROTEIN"/>
    <property type="match status" value="1"/>
</dbReference>
<evidence type="ECO:0000313" key="3">
    <source>
        <dbReference type="EMBL" id="QHT20358.1"/>
    </source>
</evidence>
<dbReference type="InterPro" id="IPR013216">
    <property type="entry name" value="Methyltransf_11"/>
</dbReference>
<dbReference type="PANTHER" id="PTHR43861:SF1">
    <property type="entry name" value="TRANS-ACONITATE 2-METHYLTRANSFERASE"/>
    <property type="match status" value="1"/>
</dbReference>
<dbReference type="EMBL" id="MN739677">
    <property type="protein sequence ID" value="QHT20358.1"/>
    <property type="molecule type" value="Genomic_DNA"/>
</dbReference>